<sequence>MLYTCVEGRIFQIEPVFTVEKCVEKEVVKVVEKEVERIVEKKVEVIKEVCCCKDKCHHHHQVVCCTPCGCNSGCGGGCNMKIEPKEAEIKINVKVEEKC</sequence>
<comment type="caution">
    <text evidence="1">The sequence shown here is derived from an EMBL/GenBank/DDBJ whole genome shotgun (WGS) entry which is preliminary data.</text>
</comment>
<evidence type="ECO:0000313" key="1">
    <source>
        <dbReference type="EMBL" id="KAJ1646124.1"/>
    </source>
</evidence>
<reference evidence="1" key="1">
    <citation type="submission" date="2022-07" db="EMBL/GenBank/DDBJ databases">
        <title>Phylogenomic reconstructions and comparative analyses of Kickxellomycotina fungi.</title>
        <authorList>
            <person name="Reynolds N.K."/>
            <person name="Stajich J.E."/>
            <person name="Barry K."/>
            <person name="Grigoriev I.V."/>
            <person name="Crous P."/>
            <person name="Smith M.E."/>
        </authorList>
    </citation>
    <scope>NUCLEOTIDE SEQUENCE</scope>
    <source>
        <strain evidence="1">NBRC 105413</strain>
    </source>
</reference>
<dbReference type="Proteomes" id="UP001145021">
    <property type="component" value="Unassembled WGS sequence"/>
</dbReference>
<proteinExistence type="predicted"/>
<dbReference type="EMBL" id="JANBOH010000074">
    <property type="protein sequence ID" value="KAJ1646124.1"/>
    <property type="molecule type" value="Genomic_DNA"/>
</dbReference>
<name>A0A9W7XJS1_9FUNG</name>
<dbReference type="AlphaFoldDB" id="A0A9W7XJS1"/>
<gene>
    <name evidence="1" type="ORF">LPJ64_002362</name>
</gene>
<accession>A0A9W7XJS1</accession>
<keyword evidence="2" id="KW-1185">Reference proteome</keyword>
<organism evidence="1 2">
    <name type="scientific">Coemansia asiatica</name>
    <dbReference type="NCBI Taxonomy" id="1052880"/>
    <lineage>
        <taxon>Eukaryota</taxon>
        <taxon>Fungi</taxon>
        <taxon>Fungi incertae sedis</taxon>
        <taxon>Zoopagomycota</taxon>
        <taxon>Kickxellomycotina</taxon>
        <taxon>Kickxellomycetes</taxon>
        <taxon>Kickxellales</taxon>
        <taxon>Kickxellaceae</taxon>
        <taxon>Coemansia</taxon>
    </lineage>
</organism>
<evidence type="ECO:0000313" key="2">
    <source>
        <dbReference type="Proteomes" id="UP001145021"/>
    </source>
</evidence>
<protein>
    <submittedName>
        <fullName evidence="1">Uncharacterized protein</fullName>
    </submittedName>
</protein>